<feature type="signal peptide" evidence="1">
    <location>
        <begin position="1"/>
        <end position="22"/>
    </location>
</feature>
<reference evidence="2" key="1">
    <citation type="submission" date="2015-12" db="EMBL/GenBank/DDBJ databases">
        <title>Gene expression during late stages of embryo sac development: a critical building block for successful pollen-pistil interactions.</title>
        <authorList>
            <person name="Liu Y."/>
            <person name="Joly V."/>
            <person name="Sabar M."/>
            <person name="Matton D.P."/>
        </authorList>
    </citation>
    <scope>NUCLEOTIDE SEQUENCE</scope>
</reference>
<evidence type="ECO:0000313" key="2">
    <source>
        <dbReference type="EMBL" id="JAP12818.1"/>
    </source>
</evidence>
<protein>
    <submittedName>
        <fullName evidence="2">Putative ovule protein</fullName>
    </submittedName>
</protein>
<dbReference type="EMBL" id="GEDG01029007">
    <property type="protein sequence ID" value="JAP12818.1"/>
    <property type="molecule type" value="Transcribed_RNA"/>
</dbReference>
<feature type="chain" id="PRO_5006865561" evidence="1">
    <location>
        <begin position="23"/>
        <end position="124"/>
    </location>
</feature>
<keyword evidence="1" id="KW-0732">Signal</keyword>
<accession>A0A0V0GXF4</accession>
<proteinExistence type="predicted"/>
<evidence type="ECO:0000256" key="1">
    <source>
        <dbReference type="SAM" id="SignalP"/>
    </source>
</evidence>
<sequence length="124" mass="14431">MLNKMSGLLVLHSTVLRLPVYAIIQGFSMSLTTSQRNLTKIVLGYFMRIHASPSTEYIQRILIIFSHNARLLSNHNHKKKQRDHRATQMCHFSRSSTTYITMHPFPHNVETRIQKLLEDSQLTL</sequence>
<organism evidence="2">
    <name type="scientific">Solanum chacoense</name>
    <name type="common">Chaco potato</name>
    <dbReference type="NCBI Taxonomy" id="4108"/>
    <lineage>
        <taxon>Eukaryota</taxon>
        <taxon>Viridiplantae</taxon>
        <taxon>Streptophyta</taxon>
        <taxon>Embryophyta</taxon>
        <taxon>Tracheophyta</taxon>
        <taxon>Spermatophyta</taxon>
        <taxon>Magnoliopsida</taxon>
        <taxon>eudicotyledons</taxon>
        <taxon>Gunneridae</taxon>
        <taxon>Pentapetalae</taxon>
        <taxon>asterids</taxon>
        <taxon>lamiids</taxon>
        <taxon>Solanales</taxon>
        <taxon>Solanaceae</taxon>
        <taxon>Solanoideae</taxon>
        <taxon>Solaneae</taxon>
        <taxon>Solanum</taxon>
    </lineage>
</organism>
<name>A0A0V0GXF4_SOLCH</name>
<dbReference type="AlphaFoldDB" id="A0A0V0GXF4"/>